<accession>A0AA36GE49</accession>
<dbReference type="EMBL" id="CATQJA010002702">
    <property type="protein sequence ID" value="CAJ0585092.1"/>
    <property type="molecule type" value="Genomic_DNA"/>
</dbReference>
<proteinExistence type="predicted"/>
<dbReference type="AlphaFoldDB" id="A0AA36GE49"/>
<evidence type="ECO:0000313" key="2">
    <source>
        <dbReference type="EMBL" id="CAJ0585092.1"/>
    </source>
</evidence>
<name>A0AA36GE49_9BILA</name>
<keyword evidence="1" id="KW-1133">Transmembrane helix</keyword>
<dbReference type="Proteomes" id="UP001177023">
    <property type="component" value="Unassembled WGS sequence"/>
</dbReference>
<evidence type="ECO:0000256" key="1">
    <source>
        <dbReference type="SAM" id="Phobius"/>
    </source>
</evidence>
<keyword evidence="3" id="KW-1185">Reference proteome</keyword>
<protein>
    <submittedName>
        <fullName evidence="2">Uncharacterized protein</fullName>
    </submittedName>
</protein>
<feature type="transmembrane region" description="Helical" evidence="1">
    <location>
        <begin position="86"/>
        <end position="113"/>
    </location>
</feature>
<keyword evidence="1" id="KW-0812">Transmembrane</keyword>
<keyword evidence="1" id="KW-0472">Membrane</keyword>
<organism evidence="2 3">
    <name type="scientific">Mesorhabditis spiculigera</name>
    <dbReference type="NCBI Taxonomy" id="96644"/>
    <lineage>
        <taxon>Eukaryota</taxon>
        <taxon>Metazoa</taxon>
        <taxon>Ecdysozoa</taxon>
        <taxon>Nematoda</taxon>
        <taxon>Chromadorea</taxon>
        <taxon>Rhabditida</taxon>
        <taxon>Rhabditina</taxon>
        <taxon>Rhabditomorpha</taxon>
        <taxon>Rhabditoidea</taxon>
        <taxon>Rhabditidae</taxon>
        <taxon>Mesorhabditinae</taxon>
        <taxon>Mesorhabditis</taxon>
    </lineage>
</organism>
<feature type="non-terminal residue" evidence="2">
    <location>
        <position position="1"/>
    </location>
</feature>
<gene>
    <name evidence="2" type="ORF">MSPICULIGERA_LOCUS23124</name>
</gene>
<reference evidence="2" key="1">
    <citation type="submission" date="2023-06" db="EMBL/GenBank/DDBJ databases">
        <authorList>
            <person name="Delattre M."/>
        </authorList>
    </citation>
    <scope>NUCLEOTIDE SEQUENCE</scope>
    <source>
        <strain evidence="2">AF72</strain>
    </source>
</reference>
<comment type="caution">
    <text evidence="2">The sequence shown here is derived from an EMBL/GenBank/DDBJ whole genome shotgun (WGS) entry which is preliminary data.</text>
</comment>
<evidence type="ECO:0000313" key="3">
    <source>
        <dbReference type="Proteomes" id="UP001177023"/>
    </source>
</evidence>
<sequence>MGSHITKPIRCQIYKTVQNNRGVIINNAARGIGFGAGVGIGHLWRTHDGDDERRREAVQGCQYFTELAERMIQMNQRRLPKRLMSFAQMLTWTCRGCIAYFHVLAIYVAFILVSEQPASTHGRREEKE</sequence>